<evidence type="ECO:0000256" key="2">
    <source>
        <dbReference type="SAM" id="SignalP"/>
    </source>
</evidence>
<feature type="region of interest" description="Disordered" evidence="1">
    <location>
        <begin position="400"/>
        <end position="442"/>
    </location>
</feature>
<sequence>MLLPPLALAVALTSLFELSITGRLSSAVDLTNDPPWDLRPYRREYSYAGLWGPAGDDDYVAEGEVIGNGVNFLEDDDGLGGASGPAPKLARVGAPTTPNAAAVTAAVVRNAAREEQGTGDEEEEPQQYNTVKLLSDDDPRPRRNPKGELWTGHEPAAEEDDHAGSSWWRKTRMCFEVESICHRRAENEWFYYTPRGSKEEGRPPPLQPTMELKSAPYKYDGGRDKGDKRISIKVSSNAVAGSDLRFGADGKSFVAAQSKDECRISPVKQHIVVQSLFNDMIGEFYTRTLLRLFKLMAGDAVTAAATKTREEIMQFYVHVAYRNKKMLDGHKLLLSGMQSSPDAPEARSLVDLFTEPAEDGGGDCHCYETMVFCGYDTFTHDADILSEDLEPAAPINLRVLAGSGTDDNGGDDDDDQAKSDRNDDDEEKSSAEEDGELPVTGVDPTLKYTLWSATKVGEDKGKSGENIVQSKCGRDGKTGPEMNKCTDWHDLRDFLASNFFKHYPTLERDLVKHRRKRLLDAGAIDEGYDGDTAEWTIVGLTQRSYRRAWLNLQGIIDKCNESFENTICVEVNVEKTKSPLEQLVLHRSLDALAGVHGAQLTQAVLLPPNAHVLEMLPWVTDYIRGKWVQTTHTTTPLGVIFHNTDLNHLGYSLDRDSVPLCKGVEEAELQVCFMKSRKKFLWESRDFNVDPRAVLDYIGKFVLRNTQQKTQPCEEMEVSLGDRFVLYNVHCTRDGNKVGVNHFYHDKPRRASNKGKAAKLNEPRVKLKKQSSRRN</sequence>
<accession>K0RMM7</accession>
<dbReference type="PANTHER" id="PTHR20961:SF140">
    <property type="entry name" value="GLYCOSYLTRANSFERASE"/>
    <property type="match status" value="1"/>
</dbReference>
<dbReference type="AlphaFoldDB" id="K0RMM7"/>
<protein>
    <submittedName>
        <fullName evidence="3">Uncharacterized protein</fullName>
    </submittedName>
</protein>
<dbReference type="OMA" id="HPFANET"/>
<gene>
    <name evidence="3" type="ORF">THAOC_25987</name>
</gene>
<feature type="compositionally biased region" description="Basic residues" evidence="1">
    <location>
        <begin position="747"/>
        <end position="757"/>
    </location>
</feature>
<evidence type="ECO:0000313" key="4">
    <source>
        <dbReference type="Proteomes" id="UP000266841"/>
    </source>
</evidence>
<comment type="caution">
    <text evidence="3">The sequence shown here is derived from an EMBL/GenBank/DDBJ whole genome shotgun (WGS) entry which is preliminary data.</text>
</comment>
<organism evidence="3 4">
    <name type="scientific">Thalassiosira oceanica</name>
    <name type="common">Marine diatom</name>
    <dbReference type="NCBI Taxonomy" id="159749"/>
    <lineage>
        <taxon>Eukaryota</taxon>
        <taxon>Sar</taxon>
        <taxon>Stramenopiles</taxon>
        <taxon>Ochrophyta</taxon>
        <taxon>Bacillariophyta</taxon>
        <taxon>Coscinodiscophyceae</taxon>
        <taxon>Thalassiosirophycidae</taxon>
        <taxon>Thalassiosirales</taxon>
        <taxon>Thalassiosiraceae</taxon>
        <taxon>Thalassiosira</taxon>
    </lineage>
</organism>
<feature type="chain" id="PRO_5003837181" evidence="2">
    <location>
        <begin position="28"/>
        <end position="775"/>
    </location>
</feature>
<feature type="region of interest" description="Disordered" evidence="1">
    <location>
        <begin position="458"/>
        <end position="480"/>
    </location>
</feature>
<feature type="region of interest" description="Disordered" evidence="1">
    <location>
        <begin position="111"/>
        <end position="165"/>
    </location>
</feature>
<feature type="compositionally biased region" description="Basic residues" evidence="1">
    <location>
        <begin position="766"/>
        <end position="775"/>
    </location>
</feature>
<reference evidence="3 4" key="1">
    <citation type="journal article" date="2012" name="Genome Biol.">
        <title>Genome and low-iron response of an oceanic diatom adapted to chronic iron limitation.</title>
        <authorList>
            <person name="Lommer M."/>
            <person name="Specht M."/>
            <person name="Roy A.S."/>
            <person name="Kraemer L."/>
            <person name="Andreson R."/>
            <person name="Gutowska M.A."/>
            <person name="Wolf J."/>
            <person name="Bergner S.V."/>
            <person name="Schilhabel M.B."/>
            <person name="Klostermeier U.C."/>
            <person name="Beiko R.G."/>
            <person name="Rosenstiel P."/>
            <person name="Hippler M."/>
            <person name="Laroche J."/>
        </authorList>
    </citation>
    <scope>NUCLEOTIDE SEQUENCE [LARGE SCALE GENOMIC DNA]</scope>
    <source>
        <strain evidence="3 4">CCMP1005</strain>
    </source>
</reference>
<dbReference type="InterPro" id="IPR007657">
    <property type="entry name" value="Glycosyltransferase_61"/>
</dbReference>
<keyword evidence="4" id="KW-1185">Reference proteome</keyword>
<dbReference type="PANTHER" id="PTHR20961">
    <property type="entry name" value="GLYCOSYLTRANSFERASE"/>
    <property type="match status" value="1"/>
</dbReference>
<feature type="region of interest" description="Disordered" evidence="1">
    <location>
        <begin position="742"/>
        <end position="775"/>
    </location>
</feature>
<feature type="signal peptide" evidence="2">
    <location>
        <begin position="1"/>
        <end position="27"/>
    </location>
</feature>
<dbReference type="eggNOG" id="ENOG502RWST">
    <property type="taxonomic scope" value="Eukaryota"/>
</dbReference>
<feature type="region of interest" description="Disordered" evidence="1">
    <location>
        <begin position="196"/>
        <end position="224"/>
    </location>
</feature>
<dbReference type="OrthoDB" id="506995at2759"/>
<evidence type="ECO:0000256" key="1">
    <source>
        <dbReference type="SAM" id="MobiDB-lite"/>
    </source>
</evidence>
<feature type="compositionally biased region" description="Acidic residues" evidence="1">
    <location>
        <begin position="422"/>
        <end position="436"/>
    </location>
</feature>
<keyword evidence="2" id="KW-0732">Signal</keyword>
<dbReference type="GO" id="GO:0016757">
    <property type="term" value="F:glycosyltransferase activity"/>
    <property type="evidence" value="ECO:0007669"/>
    <property type="project" value="InterPro"/>
</dbReference>
<proteinExistence type="predicted"/>
<dbReference type="EMBL" id="AGNL01035889">
    <property type="protein sequence ID" value="EJK54390.1"/>
    <property type="molecule type" value="Genomic_DNA"/>
</dbReference>
<name>K0RMM7_THAOC</name>
<dbReference type="Proteomes" id="UP000266841">
    <property type="component" value="Unassembled WGS sequence"/>
</dbReference>
<evidence type="ECO:0000313" key="3">
    <source>
        <dbReference type="EMBL" id="EJK54390.1"/>
    </source>
</evidence>